<dbReference type="Gene3D" id="3.80.10.10">
    <property type="entry name" value="Ribonuclease Inhibitor"/>
    <property type="match status" value="1"/>
</dbReference>
<sequence length="500" mass="56765">MSEKLATEIWLAVLSSISDDEDLLSVSLTNRNLHRIAQPLRHTHFEFHPYATAPSKQVLLPEGPYVGHAIRRLALFGSEPYASYVRGCVVSPWQRVGKRAGWIFSPDPQPMRLLHKLLDDVMPRFRWLKRLTLKRALITTSQITKLAKLATLEHLELEDCTTLNYEGISDIETPESRLSLQSLKMKTGVLAGEETFLPWMAIVDPTALLSVVLRCDIRAWTNEPASVPLFPRVKTLEISLNQDLLPQNLQILSRFPALEKLNAGGWGDPSNQSLSLSLVSWPKLRALSTTHTMLPFLIEMTPNLEDLCVSWAQRLELHPTLLTLQKPELLQRITSLALELDADVNRDLESILALFPSLVRLEIELSLALEESTLEELENRNPVPTDLLMKLRKFSTLPRTLEFLAIKWIFDYEADPDDLELDLGDFASEPALLENVRAEIQERCPKLRAVWLDGGDKLFLYSWQRKDGDKGEVAVEEELVVGNDALQLGRRYEAFKATAW</sequence>
<comment type="caution">
    <text evidence="1">The sequence shown here is derived from an EMBL/GenBank/DDBJ whole genome shotgun (WGS) entry which is preliminary data.</text>
</comment>
<evidence type="ECO:0008006" key="3">
    <source>
        <dbReference type="Google" id="ProtNLM"/>
    </source>
</evidence>
<evidence type="ECO:0000313" key="1">
    <source>
        <dbReference type="EMBL" id="KAF7317362.1"/>
    </source>
</evidence>
<protein>
    <recommendedName>
        <fullName evidence="3">F-box domain-containing protein</fullName>
    </recommendedName>
</protein>
<dbReference type="InterPro" id="IPR032675">
    <property type="entry name" value="LRR_dom_sf"/>
</dbReference>
<reference evidence="1" key="1">
    <citation type="submission" date="2020-05" db="EMBL/GenBank/DDBJ databases">
        <title>Mycena genomes resolve the evolution of fungal bioluminescence.</title>
        <authorList>
            <person name="Tsai I.J."/>
        </authorList>
    </citation>
    <scope>NUCLEOTIDE SEQUENCE</scope>
    <source>
        <strain evidence="1">110903Hualien_Pintung</strain>
    </source>
</reference>
<proteinExistence type="predicted"/>
<dbReference type="OrthoDB" id="2863717at2759"/>
<dbReference type="AlphaFoldDB" id="A0A8H6TIM1"/>
<keyword evidence="2" id="KW-1185">Reference proteome</keyword>
<evidence type="ECO:0000313" key="2">
    <source>
        <dbReference type="Proteomes" id="UP000613580"/>
    </source>
</evidence>
<dbReference type="EMBL" id="JACAZE010000005">
    <property type="protein sequence ID" value="KAF7317362.1"/>
    <property type="molecule type" value="Genomic_DNA"/>
</dbReference>
<name>A0A8H6TIM1_MYCCL</name>
<accession>A0A8H6TIM1</accession>
<organism evidence="1 2">
    <name type="scientific">Mycena chlorophos</name>
    <name type="common">Agaric fungus</name>
    <name type="synonym">Agaricus chlorophos</name>
    <dbReference type="NCBI Taxonomy" id="658473"/>
    <lineage>
        <taxon>Eukaryota</taxon>
        <taxon>Fungi</taxon>
        <taxon>Dikarya</taxon>
        <taxon>Basidiomycota</taxon>
        <taxon>Agaricomycotina</taxon>
        <taxon>Agaricomycetes</taxon>
        <taxon>Agaricomycetidae</taxon>
        <taxon>Agaricales</taxon>
        <taxon>Marasmiineae</taxon>
        <taxon>Mycenaceae</taxon>
        <taxon>Mycena</taxon>
    </lineage>
</organism>
<gene>
    <name evidence="1" type="ORF">HMN09_00472500</name>
</gene>
<dbReference type="SUPFAM" id="SSF52047">
    <property type="entry name" value="RNI-like"/>
    <property type="match status" value="1"/>
</dbReference>
<dbReference type="Proteomes" id="UP000613580">
    <property type="component" value="Unassembled WGS sequence"/>
</dbReference>